<keyword evidence="3" id="KW-0805">Transcription regulation</keyword>
<feature type="compositionally biased region" description="Pro residues" evidence="7">
    <location>
        <begin position="605"/>
        <end position="614"/>
    </location>
</feature>
<dbReference type="GO" id="GO:0003677">
    <property type="term" value="F:DNA binding"/>
    <property type="evidence" value="ECO:0007669"/>
    <property type="project" value="UniProtKB-KW"/>
</dbReference>
<dbReference type="SMART" id="SM00536">
    <property type="entry name" value="AXH"/>
    <property type="match status" value="1"/>
</dbReference>
<dbReference type="Proteomes" id="UP000694843">
    <property type="component" value="Unplaced"/>
</dbReference>
<dbReference type="SUPFAM" id="SSF102031">
    <property type="entry name" value="AXH domain"/>
    <property type="match status" value="1"/>
</dbReference>
<keyword evidence="5" id="KW-0804">Transcription</keyword>
<feature type="compositionally biased region" description="Basic and acidic residues" evidence="7">
    <location>
        <begin position="547"/>
        <end position="561"/>
    </location>
</feature>
<proteinExistence type="predicted"/>
<reference evidence="10" key="1">
    <citation type="submission" date="2025-08" db="UniProtKB">
        <authorList>
            <consortium name="RefSeq"/>
        </authorList>
    </citation>
    <scope>IDENTIFICATION</scope>
    <source>
        <tissue evidence="10">Whole organism</tissue>
    </source>
</reference>
<dbReference type="PANTHER" id="PTHR13392">
    <property type="entry name" value="ATAXIN 1"/>
    <property type="match status" value="1"/>
</dbReference>
<dbReference type="GO" id="GO:0006355">
    <property type="term" value="P:regulation of DNA-templated transcription"/>
    <property type="evidence" value="ECO:0007669"/>
    <property type="project" value="InterPro"/>
</dbReference>
<dbReference type="AlphaFoldDB" id="A0A8B7PHZ7"/>
<evidence type="ECO:0000256" key="6">
    <source>
        <dbReference type="ARBA" id="ARBA00023242"/>
    </source>
</evidence>
<keyword evidence="10" id="KW-0378">Hydrolase</keyword>
<accession>A0A8B7PHZ7</accession>
<feature type="region of interest" description="Disordered" evidence="7">
    <location>
        <begin position="527"/>
        <end position="691"/>
    </location>
</feature>
<evidence type="ECO:0000259" key="8">
    <source>
        <dbReference type="PROSITE" id="PS51148"/>
    </source>
</evidence>
<keyword evidence="10" id="KW-0547">Nucleotide-binding</keyword>
<dbReference type="GO" id="GO:0003723">
    <property type="term" value="F:RNA binding"/>
    <property type="evidence" value="ECO:0007669"/>
    <property type="project" value="InterPro"/>
</dbReference>
<feature type="compositionally biased region" description="Basic and acidic residues" evidence="7">
    <location>
        <begin position="223"/>
        <end position="234"/>
    </location>
</feature>
<dbReference type="GeneID" id="108680762"/>
<dbReference type="RefSeq" id="XP_018025147.2">
    <property type="nucleotide sequence ID" value="XM_018169658.2"/>
</dbReference>
<evidence type="ECO:0000256" key="7">
    <source>
        <dbReference type="SAM" id="MobiDB-lite"/>
    </source>
</evidence>
<dbReference type="PROSITE" id="PS51148">
    <property type="entry name" value="AXH"/>
    <property type="match status" value="1"/>
</dbReference>
<feature type="compositionally biased region" description="Low complexity" evidence="7">
    <location>
        <begin position="588"/>
        <end position="604"/>
    </location>
</feature>
<dbReference type="Pfam" id="PF08517">
    <property type="entry name" value="AXH"/>
    <property type="match status" value="1"/>
</dbReference>
<dbReference type="OrthoDB" id="10000452at2759"/>
<evidence type="ECO:0000256" key="4">
    <source>
        <dbReference type="ARBA" id="ARBA00023125"/>
    </source>
</evidence>
<dbReference type="KEGG" id="hazt:108680762"/>
<feature type="compositionally biased region" description="Pro residues" evidence="7">
    <location>
        <begin position="181"/>
        <end position="200"/>
    </location>
</feature>
<keyword evidence="2" id="KW-0678">Repressor</keyword>
<dbReference type="GO" id="GO:0004386">
    <property type="term" value="F:helicase activity"/>
    <property type="evidence" value="ECO:0007669"/>
    <property type="project" value="UniProtKB-KW"/>
</dbReference>
<evidence type="ECO:0000256" key="2">
    <source>
        <dbReference type="ARBA" id="ARBA00022491"/>
    </source>
</evidence>
<keyword evidence="6" id="KW-0539">Nucleus</keyword>
<gene>
    <name evidence="10" type="primary">LOC108680762</name>
</gene>
<dbReference type="InterPro" id="IPR003652">
    <property type="entry name" value="Ataxin_AXH_dom"/>
</dbReference>
<feature type="region of interest" description="Disordered" evidence="7">
    <location>
        <begin position="143"/>
        <end position="302"/>
    </location>
</feature>
<dbReference type="CTD" id="31624"/>
<feature type="domain" description="AXH" evidence="8">
    <location>
        <begin position="299"/>
        <end position="429"/>
    </location>
</feature>
<feature type="compositionally biased region" description="Polar residues" evidence="7">
    <location>
        <begin position="239"/>
        <end position="254"/>
    </location>
</feature>
<evidence type="ECO:0000256" key="5">
    <source>
        <dbReference type="ARBA" id="ARBA00023163"/>
    </source>
</evidence>
<keyword evidence="4" id="KW-0238">DNA-binding</keyword>
<protein>
    <submittedName>
        <fullName evidence="10">Helicase SRCAP</fullName>
    </submittedName>
</protein>
<keyword evidence="9" id="KW-1185">Reference proteome</keyword>
<feature type="compositionally biased region" description="Low complexity" evidence="7">
    <location>
        <begin position="656"/>
        <end position="674"/>
    </location>
</feature>
<keyword evidence="10" id="KW-0347">Helicase</keyword>
<feature type="compositionally biased region" description="Low complexity" evidence="7">
    <location>
        <begin position="484"/>
        <end position="503"/>
    </location>
</feature>
<comment type="subcellular location">
    <subcellularLocation>
        <location evidence="1">Nucleus</location>
    </subcellularLocation>
</comment>
<dbReference type="GO" id="GO:0005634">
    <property type="term" value="C:nucleus"/>
    <property type="evidence" value="ECO:0007669"/>
    <property type="project" value="UniProtKB-SubCell"/>
</dbReference>
<dbReference type="PANTHER" id="PTHR13392:SF13">
    <property type="entry name" value="AXH DOMAIN-CONTAINING PROTEIN"/>
    <property type="match status" value="1"/>
</dbReference>
<feature type="compositionally biased region" description="Polar residues" evidence="7">
    <location>
        <begin position="439"/>
        <end position="451"/>
    </location>
</feature>
<feature type="compositionally biased region" description="Polar residues" evidence="7">
    <location>
        <begin position="527"/>
        <end position="536"/>
    </location>
</feature>
<sequence>MVVGAREMTDSRLHAMAAARTLLEALPYKMDVASGGLDALKHPYDHNKNAVADPKDSLVRSLTHPTTSSAHLQPFTAPWLAEVARITPARAEHLPFAAASQAASHSASAIPDYYSHFSNLPTRAAYYSHPMFATPYPYLREYQPRPAPIRPRPIVGPRHADQPSVHSPPNPSQLIPHLRPLGPPLLPPPPPPPPPLPVPEPASSDLREPRPDLHSSPLSSFEAHSRNLHGEPSPKRRNTQTSSFPFPTPASRTPLQRPPKGPRIASPEPLGNSATSSANFRPPVGVSPRASPRKSPKRDDGEAAGTYYAHFQKGALVAVGSEVRRVEDMRTEDFINAADAADDLKLDPPFVSSIVMASSGGTATITFNFMSRNTEMSVEPSVDHPFFVLNFGWSSCNPQKTFDKYGLSVRQLQVGDLCVSLTKTVVKPKKKSVVDPQKPQLTHRSQQQQLGARSLEPSGTMPSGTIQSGTMPSGTIQSSTGSMPSPYSTVTTSATPSTSGVPGTTYVSTRGCGPGLFLPYAEHQSTSSCSEHSAGTSAPEFRGSPAIKEELVPFDARKNTEVTEPDGSPMNLSRGSASIYTADRPALSSRTSPSCLQQSSSGSPAPQPTSPSPKTPNDARCPQKHRTGSQSPPSGLHSPVQKNSPLILNKSPRTPSPSISAPYSSSSPNSEAPSDTPLWRPAASSPDPTAT</sequence>
<feature type="compositionally biased region" description="Polar residues" evidence="7">
    <location>
        <begin position="570"/>
        <end position="579"/>
    </location>
</feature>
<name>A0A8B7PHZ7_HYAAZ</name>
<dbReference type="InterPro" id="IPR036096">
    <property type="entry name" value="Ataxin_AXH_dom_sf"/>
</dbReference>
<evidence type="ECO:0000256" key="1">
    <source>
        <dbReference type="ARBA" id="ARBA00004123"/>
    </source>
</evidence>
<evidence type="ECO:0000256" key="3">
    <source>
        <dbReference type="ARBA" id="ARBA00023015"/>
    </source>
</evidence>
<evidence type="ECO:0000313" key="10">
    <source>
        <dbReference type="RefSeq" id="XP_018025147.2"/>
    </source>
</evidence>
<evidence type="ECO:0000313" key="9">
    <source>
        <dbReference type="Proteomes" id="UP000694843"/>
    </source>
</evidence>
<feature type="compositionally biased region" description="Polar residues" evidence="7">
    <location>
        <begin position="460"/>
        <end position="483"/>
    </location>
</feature>
<organism evidence="9 10">
    <name type="scientific">Hyalella azteca</name>
    <name type="common">Amphipod</name>
    <dbReference type="NCBI Taxonomy" id="294128"/>
    <lineage>
        <taxon>Eukaryota</taxon>
        <taxon>Metazoa</taxon>
        <taxon>Ecdysozoa</taxon>
        <taxon>Arthropoda</taxon>
        <taxon>Crustacea</taxon>
        <taxon>Multicrustacea</taxon>
        <taxon>Malacostraca</taxon>
        <taxon>Eumalacostraca</taxon>
        <taxon>Peracarida</taxon>
        <taxon>Amphipoda</taxon>
        <taxon>Senticaudata</taxon>
        <taxon>Talitrida</taxon>
        <taxon>Talitroidea</taxon>
        <taxon>Hyalellidae</taxon>
        <taxon>Hyalella</taxon>
    </lineage>
</organism>
<dbReference type="InterPro" id="IPR043404">
    <property type="entry name" value="ATAXIN1-like"/>
</dbReference>
<feature type="region of interest" description="Disordered" evidence="7">
    <location>
        <begin position="429"/>
        <end position="503"/>
    </location>
</feature>
<keyword evidence="10" id="KW-0067">ATP-binding</keyword>